<protein>
    <submittedName>
        <fullName evidence="2">DUF262 domain-containing protein</fullName>
    </submittedName>
</protein>
<comment type="caution">
    <text evidence="2">The sequence shown here is derived from an EMBL/GenBank/DDBJ whole genome shotgun (WGS) entry which is preliminary data.</text>
</comment>
<sequence>MEEDILLKIDEKIGEVRTESIDISCNEIMSLIENKEMVIQPDYQRLFRWSDEQKSKLVESIILELPIPEIYVVENEDGIFELVDGLQRVSSITQFVNPEILNLDGFTLNGCDLIDDLNGNQYEDLPLRLKLRLKRAVLRTVIIKRQSKKQLRYQMFKRLNTGGSNLSEQEIRNVTARMIGENGKEFYDFLKKMSDYPAFQICIETLPDTEISKKMDEELILRFFAAKNFLAQYRGNIANWLNEYMESILLKGNIFNYRKEEKIFVDTFTLLSNSLGAASFVRYKAGRPLGSLSPAYYEAVAVGLARSLDFGKIPTIQMLEEVVPKRLQEDVFKRFTGPSASKRSDIEGRINSIFEIIP</sequence>
<evidence type="ECO:0000313" key="2">
    <source>
        <dbReference type="EMBL" id="TGL63506.1"/>
    </source>
</evidence>
<keyword evidence="3" id="KW-1185">Reference proteome</keyword>
<evidence type="ECO:0000259" key="1">
    <source>
        <dbReference type="Pfam" id="PF03235"/>
    </source>
</evidence>
<dbReference type="PANTHER" id="PTHR39639:SF1">
    <property type="entry name" value="DUF262 DOMAIN-CONTAINING PROTEIN"/>
    <property type="match status" value="1"/>
</dbReference>
<dbReference type="AlphaFoldDB" id="A0A4R9KBR5"/>
<evidence type="ECO:0000313" key="3">
    <source>
        <dbReference type="Proteomes" id="UP000297762"/>
    </source>
</evidence>
<dbReference type="EMBL" id="RQGF01000012">
    <property type="protein sequence ID" value="TGL63506.1"/>
    <property type="molecule type" value="Genomic_DNA"/>
</dbReference>
<feature type="domain" description="GmrSD restriction endonucleases N-terminal" evidence="1">
    <location>
        <begin position="31"/>
        <end position="173"/>
    </location>
</feature>
<dbReference type="PANTHER" id="PTHR39639">
    <property type="entry name" value="CHROMOSOME 16, WHOLE GENOME SHOTGUN SEQUENCE"/>
    <property type="match status" value="1"/>
</dbReference>
<proteinExistence type="predicted"/>
<dbReference type="Pfam" id="PF03235">
    <property type="entry name" value="GmrSD_N"/>
    <property type="match status" value="1"/>
</dbReference>
<name>A0A4R9KBR5_9LEPT</name>
<dbReference type="Proteomes" id="UP000297762">
    <property type="component" value="Unassembled WGS sequence"/>
</dbReference>
<organism evidence="2 3">
    <name type="scientific">Leptospira sarikeiensis</name>
    <dbReference type="NCBI Taxonomy" id="2484943"/>
    <lineage>
        <taxon>Bacteria</taxon>
        <taxon>Pseudomonadati</taxon>
        <taxon>Spirochaetota</taxon>
        <taxon>Spirochaetia</taxon>
        <taxon>Leptospirales</taxon>
        <taxon>Leptospiraceae</taxon>
        <taxon>Leptospira</taxon>
    </lineage>
</organism>
<dbReference type="InterPro" id="IPR004919">
    <property type="entry name" value="GmrSD_N"/>
</dbReference>
<accession>A0A4R9KBR5</accession>
<reference evidence="2" key="1">
    <citation type="journal article" date="2019" name="PLoS Negl. Trop. Dis.">
        <title>Revisiting the worldwide diversity of Leptospira species in the environment.</title>
        <authorList>
            <person name="Vincent A.T."/>
            <person name="Schiettekatte O."/>
            <person name="Bourhy P."/>
            <person name="Veyrier F.J."/>
            <person name="Picardeau M."/>
        </authorList>
    </citation>
    <scope>NUCLEOTIDE SEQUENCE [LARGE SCALE GENOMIC DNA]</scope>
    <source>
        <strain evidence="2">201702455</strain>
    </source>
</reference>
<dbReference type="OrthoDB" id="9770340at2"/>
<dbReference type="RefSeq" id="WP_135648587.1">
    <property type="nucleotide sequence ID" value="NZ_RQGF01000012.1"/>
</dbReference>
<gene>
    <name evidence="2" type="ORF">EHQ64_06025</name>
</gene>